<reference evidence="3 4" key="1">
    <citation type="submission" date="2022-06" db="EMBL/GenBank/DDBJ databases">
        <title>Paraconexibacter antarcticus.</title>
        <authorList>
            <person name="Kim C.S."/>
        </authorList>
    </citation>
    <scope>NUCLEOTIDE SEQUENCE [LARGE SCALE GENOMIC DNA]</scope>
    <source>
        <strain evidence="3 4">02-257</strain>
    </source>
</reference>
<feature type="chain" id="PRO_5046918946" evidence="1">
    <location>
        <begin position="27"/>
        <end position="140"/>
    </location>
</feature>
<dbReference type="Proteomes" id="UP001056035">
    <property type="component" value="Chromosome"/>
</dbReference>
<feature type="signal peptide" evidence="1">
    <location>
        <begin position="1"/>
        <end position="26"/>
    </location>
</feature>
<evidence type="ECO:0000313" key="3">
    <source>
        <dbReference type="EMBL" id="UTI63725.1"/>
    </source>
</evidence>
<dbReference type="InterPro" id="IPR010895">
    <property type="entry name" value="CHRD"/>
</dbReference>
<sequence>MIITKTKVALATAATTFAVGAPLAMAASTTTLHTSLTGKAESPKGDPDGSGKATIKITGKKVCYTFSYSKIGAPNAAHIHKGAKGKAGPVVVGLFAGKAKKSGCVTTTSAIAKAIAKHPSSYYVNLHNTKYANGALRGQL</sequence>
<dbReference type="Pfam" id="PF07452">
    <property type="entry name" value="CHRD"/>
    <property type="match status" value="1"/>
</dbReference>
<evidence type="ECO:0000259" key="2">
    <source>
        <dbReference type="SMART" id="SM00754"/>
    </source>
</evidence>
<name>A0ABY5DNW9_9ACTN</name>
<dbReference type="RefSeq" id="WP_254570447.1">
    <property type="nucleotide sequence ID" value="NZ_CP098502.1"/>
</dbReference>
<protein>
    <submittedName>
        <fullName evidence="3">CHRD domain-containing protein</fullName>
    </submittedName>
</protein>
<keyword evidence="4" id="KW-1185">Reference proteome</keyword>
<evidence type="ECO:0000256" key="1">
    <source>
        <dbReference type="SAM" id="SignalP"/>
    </source>
</evidence>
<proteinExistence type="predicted"/>
<keyword evidence="1" id="KW-0732">Signal</keyword>
<organism evidence="3 4">
    <name type="scientific">Paraconexibacter antarcticus</name>
    <dbReference type="NCBI Taxonomy" id="2949664"/>
    <lineage>
        <taxon>Bacteria</taxon>
        <taxon>Bacillati</taxon>
        <taxon>Actinomycetota</taxon>
        <taxon>Thermoleophilia</taxon>
        <taxon>Solirubrobacterales</taxon>
        <taxon>Paraconexibacteraceae</taxon>
        <taxon>Paraconexibacter</taxon>
    </lineage>
</organism>
<feature type="domain" description="CHRD" evidence="2">
    <location>
        <begin position="30"/>
        <end position="140"/>
    </location>
</feature>
<accession>A0ABY5DNW9</accession>
<dbReference type="EMBL" id="CP098502">
    <property type="protein sequence ID" value="UTI63725.1"/>
    <property type="molecule type" value="Genomic_DNA"/>
</dbReference>
<dbReference type="SMART" id="SM00754">
    <property type="entry name" value="CHRD"/>
    <property type="match status" value="1"/>
</dbReference>
<evidence type="ECO:0000313" key="4">
    <source>
        <dbReference type="Proteomes" id="UP001056035"/>
    </source>
</evidence>
<gene>
    <name evidence="3" type="ORF">NBH00_20570</name>
</gene>